<dbReference type="Gene3D" id="1.10.10.790">
    <property type="entry name" value="Surp module"/>
    <property type="match status" value="1"/>
</dbReference>
<dbReference type="InterPro" id="IPR006569">
    <property type="entry name" value="CID_dom"/>
</dbReference>
<dbReference type="PANTHER" id="PTHR23140:SF0">
    <property type="entry name" value="U2 SNRNP-ASSOCIATED SURP MOTIF-CONTAINING PROTEIN"/>
    <property type="match status" value="1"/>
</dbReference>
<dbReference type="GO" id="GO:0005634">
    <property type="term" value="C:nucleus"/>
    <property type="evidence" value="ECO:0007669"/>
    <property type="project" value="TreeGrafter"/>
</dbReference>
<dbReference type="InterPro" id="IPR008942">
    <property type="entry name" value="ENTH_VHS"/>
</dbReference>
<feature type="compositionally biased region" description="Polar residues" evidence="3">
    <location>
        <begin position="109"/>
        <end position="119"/>
    </location>
</feature>
<feature type="region of interest" description="Disordered" evidence="3">
    <location>
        <begin position="1"/>
        <end position="40"/>
    </location>
</feature>
<comment type="caution">
    <text evidence="7">The sequence shown here is derived from an EMBL/GenBank/DDBJ whole genome shotgun (WGS) entry which is preliminary data.</text>
</comment>
<dbReference type="InterPro" id="IPR000504">
    <property type="entry name" value="RRM_dom"/>
</dbReference>
<feature type="compositionally biased region" description="Basic and acidic residues" evidence="3">
    <location>
        <begin position="8"/>
        <end position="40"/>
    </location>
</feature>
<evidence type="ECO:0000259" key="4">
    <source>
        <dbReference type="PROSITE" id="PS50102"/>
    </source>
</evidence>
<dbReference type="InterPro" id="IPR035967">
    <property type="entry name" value="SWAP/Surp_sf"/>
</dbReference>
<dbReference type="STRING" id="101127.A0A1X2GW60"/>
<evidence type="ECO:0000313" key="7">
    <source>
        <dbReference type="EMBL" id="ORX62265.1"/>
    </source>
</evidence>
<dbReference type="PANTHER" id="PTHR23140">
    <property type="entry name" value="RNA PROCESSING PROTEIN LD23810P"/>
    <property type="match status" value="1"/>
</dbReference>
<feature type="compositionally biased region" description="Basic and acidic residues" evidence="3">
    <location>
        <begin position="132"/>
        <end position="142"/>
    </location>
</feature>
<evidence type="ECO:0000313" key="8">
    <source>
        <dbReference type="Proteomes" id="UP000242146"/>
    </source>
</evidence>
<dbReference type="InterPro" id="IPR035979">
    <property type="entry name" value="RBD_domain_sf"/>
</dbReference>
<proteinExistence type="predicted"/>
<evidence type="ECO:0008006" key="9">
    <source>
        <dbReference type="Google" id="ProtNLM"/>
    </source>
</evidence>
<evidence type="ECO:0000256" key="2">
    <source>
        <dbReference type="PROSITE-ProRule" id="PRU00176"/>
    </source>
</evidence>
<dbReference type="OrthoDB" id="377209at2759"/>
<dbReference type="PROSITE" id="PS51391">
    <property type="entry name" value="CID"/>
    <property type="match status" value="1"/>
</dbReference>
<dbReference type="SUPFAM" id="SSF54928">
    <property type="entry name" value="RNA-binding domain, RBD"/>
    <property type="match status" value="1"/>
</dbReference>
<sequence>MASHRHDRSFAGRDAPRKTIHHRQNEESRIKEQQEREDTSRVYESFVASFEGNHGDYDTVGFVKSSTPQSATHSTFQPMAFVKAGGEAGPVSAPPLPAKRTGDHFDLSNEPTLDNSGSSKGKKVRQMDAFLEELKSKQENRSKGLKSTQDGDRSQQDEGISTNLFLSDIDPSITELKLCQCFGVFGPIASVKIMRSRPEDPERKRPCGFVSFMTRADAETALEKMNGELLDDYVVRAEWGKPVRIPATPCYTLPAPAQPPKDSRYLPFTAKWVEHDTGNGRPEVHISFPNNAQITCIIHRLVERIVRYGPKFEAAIIQREHQNPLFRFVFDQRSNDHVYYRWRLYSILQGDTPFVWRTEPFQMYDDGVWWVPPTSVSIPFDEEGPMDLPWDSDDEARERIQQSLPKGQLGKVGKQRYEVMLRQVTLQRGTIARAMAFAIDHADAYDEVINITVKALVGTNATVTATIARLFLVSDILHNSGVHVTNAWRYRDGFAQRLPDIFVHLCHVYGSISARLKAEQFRRHVMTILGAWELWLIFPKHEVEHLMNLFTNKGAKMESG</sequence>
<dbReference type="PROSITE" id="PS50128">
    <property type="entry name" value="SURP"/>
    <property type="match status" value="1"/>
</dbReference>
<keyword evidence="1 2" id="KW-0694">RNA-binding</keyword>
<dbReference type="Pfam" id="PF04818">
    <property type="entry name" value="CID"/>
    <property type="match status" value="1"/>
</dbReference>
<accession>A0A1X2GW60</accession>
<dbReference type="InterPro" id="IPR051485">
    <property type="entry name" value="SR-CTD_assoc_factor"/>
</dbReference>
<dbReference type="SMART" id="SM00360">
    <property type="entry name" value="RRM"/>
    <property type="match status" value="1"/>
</dbReference>
<protein>
    <recommendedName>
        <fullName evidence="9">U2 snRNP-associated SURP motif-containing protein</fullName>
    </recommendedName>
</protein>
<feature type="domain" description="SURP motif" evidence="5">
    <location>
        <begin position="297"/>
        <end position="340"/>
    </location>
</feature>
<feature type="domain" description="RRM" evidence="4">
    <location>
        <begin position="162"/>
        <end position="242"/>
    </location>
</feature>
<dbReference type="SMART" id="SM00648">
    <property type="entry name" value="SWAP"/>
    <property type="match status" value="1"/>
</dbReference>
<name>A0A1X2GW60_9FUNG</name>
<dbReference type="EMBL" id="MCGT01000002">
    <property type="protein sequence ID" value="ORX62265.1"/>
    <property type="molecule type" value="Genomic_DNA"/>
</dbReference>
<dbReference type="SMART" id="SM00582">
    <property type="entry name" value="RPR"/>
    <property type="match status" value="1"/>
</dbReference>
<feature type="region of interest" description="Disordered" evidence="3">
    <location>
        <begin position="86"/>
        <end position="159"/>
    </location>
</feature>
<dbReference type="SUPFAM" id="SSF109905">
    <property type="entry name" value="Surp module (SWAP domain)"/>
    <property type="match status" value="1"/>
</dbReference>
<dbReference type="GO" id="GO:0003723">
    <property type="term" value="F:RNA binding"/>
    <property type="evidence" value="ECO:0007669"/>
    <property type="project" value="UniProtKB-UniRule"/>
</dbReference>
<keyword evidence="8" id="KW-1185">Reference proteome</keyword>
<dbReference type="Gene3D" id="1.25.40.90">
    <property type="match status" value="1"/>
</dbReference>
<dbReference type="Proteomes" id="UP000242146">
    <property type="component" value="Unassembled WGS sequence"/>
</dbReference>
<gene>
    <name evidence="7" type="ORF">DM01DRAFT_1331713</name>
</gene>
<evidence type="ECO:0000259" key="6">
    <source>
        <dbReference type="PROSITE" id="PS51391"/>
    </source>
</evidence>
<dbReference type="InterPro" id="IPR000061">
    <property type="entry name" value="Surp"/>
</dbReference>
<evidence type="ECO:0000256" key="1">
    <source>
        <dbReference type="ARBA" id="ARBA00022884"/>
    </source>
</evidence>
<dbReference type="InterPro" id="IPR012677">
    <property type="entry name" value="Nucleotide-bd_a/b_plait_sf"/>
</dbReference>
<evidence type="ECO:0000259" key="5">
    <source>
        <dbReference type="PROSITE" id="PS50128"/>
    </source>
</evidence>
<feature type="domain" description="CID" evidence="6">
    <location>
        <begin position="409"/>
        <end position="554"/>
    </location>
</feature>
<reference evidence="7 8" key="1">
    <citation type="submission" date="2016-07" db="EMBL/GenBank/DDBJ databases">
        <title>Pervasive Adenine N6-methylation of Active Genes in Fungi.</title>
        <authorList>
            <consortium name="DOE Joint Genome Institute"/>
            <person name="Mondo S.J."/>
            <person name="Dannebaum R.O."/>
            <person name="Kuo R.C."/>
            <person name="Labutti K."/>
            <person name="Haridas S."/>
            <person name="Kuo A."/>
            <person name="Salamov A."/>
            <person name="Ahrendt S.R."/>
            <person name="Lipzen A."/>
            <person name="Sullivan W."/>
            <person name="Andreopoulos W.B."/>
            <person name="Clum A."/>
            <person name="Lindquist E."/>
            <person name="Daum C."/>
            <person name="Ramamoorthy G.K."/>
            <person name="Gryganskyi A."/>
            <person name="Culley D."/>
            <person name="Magnuson J.K."/>
            <person name="James T.Y."/>
            <person name="O'Malley M.A."/>
            <person name="Stajich J.E."/>
            <person name="Spatafora J.W."/>
            <person name="Visel A."/>
            <person name="Grigoriev I.V."/>
        </authorList>
    </citation>
    <scope>NUCLEOTIDE SEQUENCE [LARGE SCALE GENOMIC DNA]</scope>
    <source>
        <strain evidence="7 8">NRRL 3301</strain>
    </source>
</reference>
<dbReference type="Pfam" id="PF01805">
    <property type="entry name" value="Surp"/>
    <property type="match status" value="1"/>
</dbReference>
<organism evidence="7 8">
    <name type="scientific">Hesseltinella vesiculosa</name>
    <dbReference type="NCBI Taxonomy" id="101127"/>
    <lineage>
        <taxon>Eukaryota</taxon>
        <taxon>Fungi</taxon>
        <taxon>Fungi incertae sedis</taxon>
        <taxon>Mucoromycota</taxon>
        <taxon>Mucoromycotina</taxon>
        <taxon>Mucoromycetes</taxon>
        <taxon>Mucorales</taxon>
        <taxon>Cunninghamellaceae</taxon>
        <taxon>Hesseltinella</taxon>
    </lineage>
</organism>
<dbReference type="Gene3D" id="3.30.70.330">
    <property type="match status" value="1"/>
</dbReference>
<dbReference type="GO" id="GO:0006396">
    <property type="term" value="P:RNA processing"/>
    <property type="evidence" value="ECO:0007669"/>
    <property type="project" value="InterPro"/>
</dbReference>
<dbReference type="Pfam" id="PF00076">
    <property type="entry name" value="RRM_1"/>
    <property type="match status" value="1"/>
</dbReference>
<dbReference type="AlphaFoldDB" id="A0A1X2GW60"/>
<dbReference type="PROSITE" id="PS50102">
    <property type="entry name" value="RRM"/>
    <property type="match status" value="1"/>
</dbReference>
<evidence type="ECO:0000256" key="3">
    <source>
        <dbReference type="SAM" id="MobiDB-lite"/>
    </source>
</evidence>